<dbReference type="AlphaFoldDB" id="A0AAD5W4B8"/>
<dbReference type="InterPro" id="IPR057683">
    <property type="entry name" value="DUF7923"/>
</dbReference>
<evidence type="ECO:0000313" key="5">
    <source>
        <dbReference type="Proteomes" id="UP001213000"/>
    </source>
</evidence>
<keyword evidence="1" id="KW-0863">Zinc-finger</keyword>
<reference evidence="4" key="1">
    <citation type="submission" date="2022-07" db="EMBL/GenBank/DDBJ databases">
        <title>Genome Sequence of Leucocoprinus birnbaumii.</title>
        <authorList>
            <person name="Buettner E."/>
        </authorList>
    </citation>
    <scope>NUCLEOTIDE SEQUENCE</scope>
    <source>
        <strain evidence="4">VT141</strain>
    </source>
</reference>
<dbReference type="Pfam" id="PF25540">
    <property type="entry name" value="DUF7923"/>
    <property type="match status" value="1"/>
</dbReference>
<dbReference type="Proteomes" id="UP001213000">
    <property type="component" value="Unassembled WGS sequence"/>
</dbReference>
<proteinExistence type="predicted"/>
<dbReference type="InterPro" id="IPR000571">
    <property type="entry name" value="Znf_CCCH"/>
</dbReference>
<keyword evidence="1" id="KW-0479">Metal-binding</keyword>
<dbReference type="GO" id="GO:0008270">
    <property type="term" value="F:zinc ion binding"/>
    <property type="evidence" value="ECO:0007669"/>
    <property type="project" value="UniProtKB-KW"/>
</dbReference>
<evidence type="ECO:0000313" key="4">
    <source>
        <dbReference type="EMBL" id="KAJ3575152.1"/>
    </source>
</evidence>
<feature type="zinc finger region" description="C3H1-type" evidence="1">
    <location>
        <begin position="380"/>
        <end position="408"/>
    </location>
</feature>
<evidence type="ECO:0000256" key="2">
    <source>
        <dbReference type="SAM" id="Coils"/>
    </source>
</evidence>
<gene>
    <name evidence="4" type="ORF">NP233_g1286</name>
</gene>
<evidence type="ECO:0000256" key="1">
    <source>
        <dbReference type="PROSITE-ProRule" id="PRU00723"/>
    </source>
</evidence>
<protein>
    <recommendedName>
        <fullName evidence="3">C3H1-type domain-containing protein</fullName>
    </recommendedName>
</protein>
<feature type="domain" description="C3H1-type" evidence="3">
    <location>
        <begin position="340"/>
        <end position="368"/>
    </location>
</feature>
<comment type="caution">
    <text evidence="4">The sequence shown here is derived from an EMBL/GenBank/DDBJ whole genome shotgun (WGS) entry which is preliminary data.</text>
</comment>
<accession>A0AAD5W4B8</accession>
<sequence>MATQPLGEVNQQLWDDTLSKLLNLSSATLQRNVELENRVAELEVELLVWKQAHSVALEASERDAKAHNVQLAALNRQMSSMDSFKTNYNPLILCAINGDEFLFKQELLIQGYQGGRMAAQIITQSIAEYLANEDIHVFGRLSFWINVYFNKSALKESFMETNYCTPDQFEDFIAGFTHASPRFLVIDGGNSKDATEAKIRGFSVQNTCKSILGSHKPYESSSEVCAHYGLVWIKSYCWIGYDATAYMGTLSVLEKEQVIGKVVLLTASETGEREAPLHPLPQFKLDAVFTSDKLPRVTRKLAPLTVGTSNNVTSNGGLISPQSPARPIGRLIDPCLPLHKQNPPPCNEHYLMTCSKGAALCKYAHDYVLTPEQLHSLAVNAKKAPCNWLKNGMPCPFGDKCCWGHVCPNGAKCYHLSKGKCWFKGESMHPTPGAPSPVESS</sequence>
<feature type="zinc finger region" description="C3H1-type" evidence="1">
    <location>
        <begin position="340"/>
        <end position="368"/>
    </location>
</feature>
<keyword evidence="5" id="KW-1185">Reference proteome</keyword>
<dbReference type="PANTHER" id="PTHR37543:SF1">
    <property type="entry name" value="CCCH ZINC FINGER DNA BINDING PROTEIN (AFU_ORTHOLOGUE AFUA_5G12760)"/>
    <property type="match status" value="1"/>
</dbReference>
<dbReference type="EMBL" id="JANIEX010000045">
    <property type="protein sequence ID" value="KAJ3575152.1"/>
    <property type="molecule type" value="Genomic_DNA"/>
</dbReference>
<feature type="domain" description="C3H1-type" evidence="3">
    <location>
        <begin position="380"/>
        <end position="408"/>
    </location>
</feature>
<organism evidence="4 5">
    <name type="scientific">Leucocoprinus birnbaumii</name>
    <dbReference type="NCBI Taxonomy" id="56174"/>
    <lineage>
        <taxon>Eukaryota</taxon>
        <taxon>Fungi</taxon>
        <taxon>Dikarya</taxon>
        <taxon>Basidiomycota</taxon>
        <taxon>Agaricomycotina</taxon>
        <taxon>Agaricomycetes</taxon>
        <taxon>Agaricomycetidae</taxon>
        <taxon>Agaricales</taxon>
        <taxon>Agaricineae</taxon>
        <taxon>Agaricaceae</taxon>
        <taxon>Leucocoprinus</taxon>
    </lineage>
</organism>
<keyword evidence="2" id="KW-0175">Coiled coil</keyword>
<name>A0AAD5W4B8_9AGAR</name>
<dbReference type="PROSITE" id="PS50103">
    <property type="entry name" value="ZF_C3H1"/>
    <property type="match status" value="2"/>
</dbReference>
<evidence type="ECO:0000259" key="3">
    <source>
        <dbReference type="PROSITE" id="PS50103"/>
    </source>
</evidence>
<dbReference type="PANTHER" id="PTHR37543">
    <property type="entry name" value="CCCH ZINC FINGER DNA BINDING PROTEIN (AFU_ORTHOLOGUE AFUA_5G12760)"/>
    <property type="match status" value="1"/>
</dbReference>
<feature type="coiled-coil region" evidence="2">
    <location>
        <begin position="25"/>
        <end position="77"/>
    </location>
</feature>
<keyword evidence="1" id="KW-0862">Zinc</keyword>